<dbReference type="InterPro" id="IPR052534">
    <property type="entry name" value="Extracell_DNA_Util/SecSys_Comp"/>
</dbReference>
<dbReference type="KEGG" id="ccro:CMC5_025270"/>
<feature type="coiled-coil region" evidence="1">
    <location>
        <begin position="42"/>
        <end position="86"/>
    </location>
</feature>
<dbReference type="AlphaFoldDB" id="A0A0K1EBW6"/>
<keyword evidence="1" id="KW-0175">Coiled coil</keyword>
<dbReference type="PANTHER" id="PTHR40278:SF1">
    <property type="entry name" value="DNA UTILIZATION PROTEIN HOFN"/>
    <property type="match status" value="1"/>
</dbReference>
<dbReference type="STRING" id="52.CMC5_025270"/>
<evidence type="ECO:0000256" key="2">
    <source>
        <dbReference type="SAM" id="Phobius"/>
    </source>
</evidence>
<evidence type="ECO:0000256" key="1">
    <source>
        <dbReference type="SAM" id="Coils"/>
    </source>
</evidence>
<dbReference type="InterPro" id="IPR007813">
    <property type="entry name" value="PilN"/>
</dbReference>
<accession>A0A0K1EBW6</accession>
<dbReference type="RefSeq" id="WP_050430608.1">
    <property type="nucleotide sequence ID" value="NZ_CP012159.1"/>
</dbReference>
<keyword evidence="2" id="KW-0812">Transmembrane</keyword>
<protein>
    <submittedName>
        <fullName evidence="3">Uncharacterized protein</fullName>
    </submittedName>
</protein>
<dbReference type="Proteomes" id="UP000067626">
    <property type="component" value="Chromosome"/>
</dbReference>
<proteinExistence type="predicted"/>
<organism evidence="3 4">
    <name type="scientific">Chondromyces crocatus</name>
    <dbReference type="NCBI Taxonomy" id="52"/>
    <lineage>
        <taxon>Bacteria</taxon>
        <taxon>Pseudomonadati</taxon>
        <taxon>Myxococcota</taxon>
        <taxon>Polyangia</taxon>
        <taxon>Polyangiales</taxon>
        <taxon>Polyangiaceae</taxon>
        <taxon>Chondromyces</taxon>
    </lineage>
</organism>
<keyword evidence="2" id="KW-1133">Transmembrane helix</keyword>
<dbReference type="EMBL" id="CP012159">
    <property type="protein sequence ID" value="AKT38381.1"/>
    <property type="molecule type" value="Genomic_DNA"/>
</dbReference>
<evidence type="ECO:0000313" key="3">
    <source>
        <dbReference type="EMBL" id="AKT38381.1"/>
    </source>
</evidence>
<dbReference type="PANTHER" id="PTHR40278">
    <property type="entry name" value="DNA UTILIZATION PROTEIN HOFN"/>
    <property type="match status" value="1"/>
</dbReference>
<name>A0A0K1EBW6_CHOCO</name>
<gene>
    <name evidence="3" type="ORF">CMC5_025270</name>
</gene>
<reference evidence="3 4" key="1">
    <citation type="submission" date="2015-07" db="EMBL/GenBank/DDBJ databases">
        <title>Genome analysis of myxobacterium Chondromyces crocatus Cm c5 reveals a high potential for natural compound synthesis and the genetic basis for the loss of fruiting body formation.</title>
        <authorList>
            <person name="Zaburannyi N."/>
            <person name="Bunk B."/>
            <person name="Maier J."/>
            <person name="Overmann J."/>
            <person name="Mueller R."/>
        </authorList>
    </citation>
    <scope>NUCLEOTIDE SEQUENCE [LARGE SCALE GENOMIC DNA]</scope>
    <source>
        <strain evidence="3 4">Cm c5</strain>
    </source>
</reference>
<dbReference type="OrthoDB" id="5504650at2"/>
<keyword evidence="2" id="KW-0472">Membrane</keyword>
<feature type="transmembrane region" description="Helical" evidence="2">
    <location>
        <begin position="21"/>
        <end position="41"/>
    </location>
</feature>
<keyword evidence="4" id="KW-1185">Reference proteome</keyword>
<dbReference type="Pfam" id="PF05137">
    <property type="entry name" value="PilN"/>
    <property type="match status" value="1"/>
</dbReference>
<sequence length="213" mass="24354">MIRVNLLPQRRGPRTAPQASQRWLLVTLGVVIVQVVVLFWFHQTQVEELDELTRRNNVLQQQINDIKKLVSNHDEIKAALAVLRAREDAIAKLQAGRSGPTAVLLELAQILTPGKGPTADPDKLAQLRKENPLAVYNPSWDTRRLWMTSYIESDRTVRIEGLARDGTDVYELAQRLKLSEYFHDVQLLPGKKENNKTEKIELVSFALQLKVRY</sequence>
<evidence type="ECO:0000313" key="4">
    <source>
        <dbReference type="Proteomes" id="UP000067626"/>
    </source>
</evidence>